<keyword evidence="2" id="KW-1185">Reference proteome</keyword>
<dbReference type="GeneID" id="64408091"/>
<gene>
    <name evidence="1" type="ORF">NCTC12967_02670</name>
</gene>
<reference evidence="1 2" key="1">
    <citation type="submission" date="2018-12" db="EMBL/GenBank/DDBJ databases">
        <authorList>
            <consortium name="Pathogen Informatics"/>
        </authorList>
    </citation>
    <scope>NUCLEOTIDE SEQUENCE [LARGE SCALE GENOMIC DNA]</scope>
    <source>
        <strain evidence="1 2">NCTC12967</strain>
    </source>
</reference>
<accession>A0A3S4UEA4</accession>
<name>A0A3S4UEA4_9ACTN</name>
<protein>
    <submittedName>
        <fullName evidence="1">Uncharacterized protein</fullName>
    </submittedName>
</protein>
<evidence type="ECO:0000313" key="1">
    <source>
        <dbReference type="EMBL" id="VEH71350.1"/>
    </source>
</evidence>
<organism evidence="1 2">
    <name type="scientific">Arachnia propionica</name>
    <dbReference type="NCBI Taxonomy" id="1750"/>
    <lineage>
        <taxon>Bacteria</taxon>
        <taxon>Bacillati</taxon>
        <taxon>Actinomycetota</taxon>
        <taxon>Actinomycetes</taxon>
        <taxon>Propionibacteriales</taxon>
        <taxon>Propionibacteriaceae</taxon>
        <taxon>Arachnia</taxon>
    </lineage>
</organism>
<dbReference type="Proteomes" id="UP000273044">
    <property type="component" value="Chromosome"/>
</dbReference>
<proteinExistence type="predicted"/>
<dbReference type="EMBL" id="LR134406">
    <property type="protein sequence ID" value="VEH71350.1"/>
    <property type="molecule type" value="Genomic_DNA"/>
</dbReference>
<sequence>MGLQSNEVAAELTEERNPMKPIASIASSLLDCGATVPAARDVTPTAVTCDGSCEFPPDSRVRGEVTS</sequence>
<dbReference type="RefSeq" id="WP_061787680.1">
    <property type="nucleotide sequence ID" value="NZ_CAUVFX010000042.1"/>
</dbReference>
<evidence type="ECO:0000313" key="2">
    <source>
        <dbReference type="Proteomes" id="UP000273044"/>
    </source>
</evidence>
<dbReference type="AlphaFoldDB" id="A0A3S4UEA4"/>